<protein>
    <submittedName>
        <fullName evidence="1">Uncharacterized protein</fullName>
    </submittedName>
</protein>
<evidence type="ECO:0000313" key="1">
    <source>
        <dbReference type="EMBL" id="CUP42296.1"/>
    </source>
</evidence>
<evidence type="ECO:0000313" key="2">
    <source>
        <dbReference type="Proteomes" id="UP000095544"/>
    </source>
</evidence>
<name>A0A174N3P6_9FIRM</name>
<gene>
    <name evidence="1" type="ORF">ERS852491_05115</name>
</gene>
<dbReference type="Proteomes" id="UP000095544">
    <property type="component" value="Unassembled WGS sequence"/>
</dbReference>
<sequence>MKSGSNIQYEPCIFRRPLLPEDVPTFVTIQTVPCTSLHGIGANKVMVSGHLVFAPLRSVLNMRHWRIAPLAAGDF</sequence>
<organism evidence="1 2">
    <name type="scientific">Faecalicatena contorta</name>
    <dbReference type="NCBI Taxonomy" id="39482"/>
    <lineage>
        <taxon>Bacteria</taxon>
        <taxon>Bacillati</taxon>
        <taxon>Bacillota</taxon>
        <taxon>Clostridia</taxon>
        <taxon>Lachnospirales</taxon>
        <taxon>Lachnospiraceae</taxon>
        <taxon>Faecalicatena</taxon>
    </lineage>
</organism>
<dbReference type="AlphaFoldDB" id="A0A174N3P6"/>
<dbReference type="EMBL" id="CYZU01000104">
    <property type="protein sequence ID" value="CUP42296.1"/>
    <property type="molecule type" value="Genomic_DNA"/>
</dbReference>
<accession>A0A174N3P6</accession>
<reference evidence="1 2" key="1">
    <citation type="submission" date="2015-09" db="EMBL/GenBank/DDBJ databases">
        <authorList>
            <consortium name="Pathogen Informatics"/>
        </authorList>
    </citation>
    <scope>NUCLEOTIDE SEQUENCE [LARGE SCALE GENOMIC DNA]</scope>
    <source>
        <strain evidence="1 2">2789STDY5834876</strain>
    </source>
</reference>
<proteinExistence type="predicted"/>